<name>A0A1R3I9R3_9ROSI</name>
<protein>
    <submittedName>
        <fullName evidence="1">Uncharacterized protein</fullName>
    </submittedName>
</protein>
<reference evidence="2" key="1">
    <citation type="submission" date="2013-09" db="EMBL/GenBank/DDBJ databases">
        <title>Corchorus olitorius genome sequencing.</title>
        <authorList>
            <person name="Alam M."/>
            <person name="Haque M.S."/>
            <person name="Islam M.S."/>
            <person name="Emdad E.M."/>
            <person name="Islam M.M."/>
            <person name="Ahmed B."/>
            <person name="Halim A."/>
            <person name="Hossen Q.M.M."/>
            <person name="Hossain M.Z."/>
            <person name="Ahmed R."/>
            <person name="Khan M.M."/>
            <person name="Islam R."/>
            <person name="Rashid M.M."/>
            <person name="Khan S.A."/>
            <person name="Rahman M.S."/>
            <person name="Alam M."/>
            <person name="Yahiya A.S."/>
            <person name="Khan M.S."/>
            <person name="Azam M.S."/>
            <person name="Haque T."/>
            <person name="Lashkar M.Z.H."/>
            <person name="Akhand A.I."/>
            <person name="Morshed G."/>
            <person name="Roy S."/>
            <person name="Uddin K.S."/>
            <person name="Rabeya T."/>
            <person name="Hossain A.S."/>
            <person name="Chowdhury A."/>
            <person name="Snigdha A.R."/>
            <person name="Mortoza M.S."/>
            <person name="Matin S.A."/>
            <person name="Hoque S.M.E."/>
            <person name="Islam M.K."/>
            <person name="Roy D.K."/>
            <person name="Haider R."/>
            <person name="Moosa M.M."/>
            <person name="Elias S.M."/>
            <person name="Hasan A.M."/>
            <person name="Jahan S."/>
            <person name="Shafiuddin M."/>
            <person name="Mahmood N."/>
            <person name="Shommy N.S."/>
        </authorList>
    </citation>
    <scope>NUCLEOTIDE SEQUENCE [LARGE SCALE GENOMIC DNA]</scope>
    <source>
        <strain evidence="2">cv. O-4</strain>
    </source>
</reference>
<dbReference type="AlphaFoldDB" id="A0A1R3I9R3"/>
<gene>
    <name evidence="1" type="ORF">COLO4_24476</name>
</gene>
<sequence length="55" mass="6135">MVAAARNATAVASLTSRSGWKIDFPGFRKDYSENLFMMLSWVPEQAQVGVFHDLS</sequence>
<evidence type="ECO:0000313" key="2">
    <source>
        <dbReference type="Proteomes" id="UP000187203"/>
    </source>
</evidence>
<dbReference type="Proteomes" id="UP000187203">
    <property type="component" value="Unassembled WGS sequence"/>
</dbReference>
<comment type="caution">
    <text evidence="1">The sequence shown here is derived from an EMBL/GenBank/DDBJ whole genome shotgun (WGS) entry which is preliminary data.</text>
</comment>
<keyword evidence="2" id="KW-1185">Reference proteome</keyword>
<proteinExistence type="predicted"/>
<organism evidence="1 2">
    <name type="scientific">Corchorus olitorius</name>
    <dbReference type="NCBI Taxonomy" id="93759"/>
    <lineage>
        <taxon>Eukaryota</taxon>
        <taxon>Viridiplantae</taxon>
        <taxon>Streptophyta</taxon>
        <taxon>Embryophyta</taxon>
        <taxon>Tracheophyta</taxon>
        <taxon>Spermatophyta</taxon>
        <taxon>Magnoliopsida</taxon>
        <taxon>eudicotyledons</taxon>
        <taxon>Gunneridae</taxon>
        <taxon>Pentapetalae</taxon>
        <taxon>rosids</taxon>
        <taxon>malvids</taxon>
        <taxon>Malvales</taxon>
        <taxon>Malvaceae</taxon>
        <taxon>Grewioideae</taxon>
        <taxon>Apeibeae</taxon>
        <taxon>Corchorus</taxon>
    </lineage>
</organism>
<dbReference type="EMBL" id="AWUE01018589">
    <property type="protein sequence ID" value="OMO79294.1"/>
    <property type="molecule type" value="Genomic_DNA"/>
</dbReference>
<accession>A0A1R3I9R3</accession>
<evidence type="ECO:0000313" key="1">
    <source>
        <dbReference type="EMBL" id="OMO79294.1"/>
    </source>
</evidence>